<dbReference type="EMBL" id="JAAFYZ010000418">
    <property type="protein sequence ID" value="MBS2554622.1"/>
    <property type="molecule type" value="Genomic_DNA"/>
</dbReference>
<proteinExistence type="predicted"/>
<dbReference type="Proteomes" id="UP000730482">
    <property type="component" value="Unassembled WGS sequence"/>
</dbReference>
<keyword evidence="4" id="KW-1185">Reference proteome</keyword>
<evidence type="ECO:0000256" key="2">
    <source>
        <dbReference type="SAM" id="SignalP"/>
    </source>
</evidence>
<organism evidence="3 4">
    <name type="scientific">Catenulispora pinistramenti</name>
    <dbReference type="NCBI Taxonomy" id="2705254"/>
    <lineage>
        <taxon>Bacteria</taxon>
        <taxon>Bacillati</taxon>
        <taxon>Actinomycetota</taxon>
        <taxon>Actinomycetes</taxon>
        <taxon>Catenulisporales</taxon>
        <taxon>Catenulisporaceae</taxon>
        <taxon>Catenulispora</taxon>
    </lineage>
</organism>
<protein>
    <recommendedName>
        <fullName evidence="5">Lipoprotein</fullName>
    </recommendedName>
</protein>
<feature type="region of interest" description="Disordered" evidence="1">
    <location>
        <begin position="109"/>
        <end position="131"/>
    </location>
</feature>
<comment type="caution">
    <text evidence="3">The sequence shown here is derived from an EMBL/GenBank/DDBJ whole genome shotgun (WGS) entry which is preliminary data.</text>
</comment>
<keyword evidence="2" id="KW-0732">Signal</keyword>
<reference evidence="3 4" key="1">
    <citation type="submission" date="2020-02" db="EMBL/GenBank/DDBJ databases">
        <title>Acidophilic actinobacteria isolated from forest soil.</title>
        <authorList>
            <person name="Golinska P."/>
        </authorList>
    </citation>
    <scope>NUCLEOTIDE SEQUENCE [LARGE SCALE GENOMIC DNA]</scope>
    <source>
        <strain evidence="3 4">NL8</strain>
    </source>
</reference>
<gene>
    <name evidence="3" type="ORF">KGQ19_47990</name>
</gene>
<feature type="region of interest" description="Disordered" evidence="1">
    <location>
        <begin position="23"/>
        <end position="46"/>
    </location>
</feature>
<feature type="signal peptide" evidence="2">
    <location>
        <begin position="1"/>
        <end position="24"/>
    </location>
</feature>
<evidence type="ECO:0000256" key="1">
    <source>
        <dbReference type="SAM" id="MobiDB-lite"/>
    </source>
</evidence>
<accession>A0ABS5L8D2</accession>
<dbReference type="RefSeq" id="WP_212022237.1">
    <property type="nucleotide sequence ID" value="NZ_JAAFYZ010000418.1"/>
</dbReference>
<sequence length="186" mass="18273">MRRALIPAALILLAAAGCSSSASTKPATNSSAPSSGAPVAPPSSGPVASAALGAPITQGSLSIVVSGAPTVAKNGSGALATFQVSMTNSGGSGDAVGPDFFGVRCDANRGDANPGDEMSTSTAAQDEQVPAGQKVSGTTVLAWLKWNAVTKCTGPTTIEAHFQDSTFVAWTLPQSVVDQVNTAAGA</sequence>
<evidence type="ECO:0000313" key="3">
    <source>
        <dbReference type="EMBL" id="MBS2554622.1"/>
    </source>
</evidence>
<feature type="chain" id="PRO_5045049530" description="Lipoprotein" evidence="2">
    <location>
        <begin position="25"/>
        <end position="186"/>
    </location>
</feature>
<dbReference type="PROSITE" id="PS51257">
    <property type="entry name" value="PROKAR_LIPOPROTEIN"/>
    <property type="match status" value="1"/>
</dbReference>
<evidence type="ECO:0008006" key="5">
    <source>
        <dbReference type="Google" id="ProtNLM"/>
    </source>
</evidence>
<name>A0ABS5L8D2_9ACTN</name>
<evidence type="ECO:0000313" key="4">
    <source>
        <dbReference type="Proteomes" id="UP000730482"/>
    </source>
</evidence>